<sequence>GILQKTFRPHESVASPFRHQRVPVTALDRRRHPQCSHPGLKCPLRRISDLKQRPNSPQASL</sequence>
<protein>
    <submittedName>
        <fullName evidence="2">Uncharacterized protein</fullName>
    </submittedName>
</protein>
<reference evidence="2" key="1">
    <citation type="submission" date="2014-05" db="EMBL/GenBank/DDBJ databases">
        <authorList>
            <person name="Chronopoulou M."/>
        </authorList>
    </citation>
    <scope>NUCLEOTIDE SEQUENCE</scope>
    <source>
        <tissue evidence="2">Whole organism</tissue>
    </source>
</reference>
<feature type="region of interest" description="Disordered" evidence="1">
    <location>
        <begin position="29"/>
        <end position="61"/>
    </location>
</feature>
<evidence type="ECO:0000256" key="1">
    <source>
        <dbReference type="SAM" id="MobiDB-lite"/>
    </source>
</evidence>
<name>A0A0K2UMG9_LEPSM</name>
<feature type="non-terminal residue" evidence="2">
    <location>
        <position position="1"/>
    </location>
</feature>
<proteinExistence type="predicted"/>
<dbReference type="EMBL" id="HACA01021555">
    <property type="protein sequence ID" value="CDW38916.1"/>
    <property type="molecule type" value="Transcribed_RNA"/>
</dbReference>
<accession>A0A0K2UMG9</accession>
<evidence type="ECO:0000313" key="2">
    <source>
        <dbReference type="EMBL" id="CDW38916.1"/>
    </source>
</evidence>
<organism evidence="2">
    <name type="scientific">Lepeophtheirus salmonis</name>
    <name type="common">Salmon louse</name>
    <name type="synonym">Caligus salmonis</name>
    <dbReference type="NCBI Taxonomy" id="72036"/>
    <lineage>
        <taxon>Eukaryota</taxon>
        <taxon>Metazoa</taxon>
        <taxon>Ecdysozoa</taxon>
        <taxon>Arthropoda</taxon>
        <taxon>Crustacea</taxon>
        <taxon>Multicrustacea</taxon>
        <taxon>Hexanauplia</taxon>
        <taxon>Copepoda</taxon>
        <taxon>Siphonostomatoida</taxon>
        <taxon>Caligidae</taxon>
        <taxon>Lepeophtheirus</taxon>
    </lineage>
</organism>
<dbReference type="AlphaFoldDB" id="A0A0K2UMG9"/>